<protein>
    <submittedName>
        <fullName evidence="2">Uncharacterized protein</fullName>
    </submittedName>
</protein>
<feature type="region of interest" description="Disordered" evidence="1">
    <location>
        <begin position="27"/>
        <end position="47"/>
    </location>
</feature>
<evidence type="ECO:0000256" key="1">
    <source>
        <dbReference type="SAM" id="MobiDB-lite"/>
    </source>
</evidence>
<reference evidence="2 3" key="1">
    <citation type="submission" date="2015-08" db="EMBL/GenBank/DDBJ databases">
        <title>Next Generation Sequencing and Analysis of the Genome of Puccinia sorghi L Schw, the Causal Agent of Maize Common Rust.</title>
        <authorList>
            <person name="Rochi L."/>
            <person name="Burguener G."/>
            <person name="Darino M."/>
            <person name="Turjanski A."/>
            <person name="Kreff E."/>
            <person name="Dieguez M.J."/>
            <person name="Sacco F."/>
        </authorList>
    </citation>
    <scope>NUCLEOTIDE SEQUENCE [LARGE SCALE GENOMIC DNA]</scope>
    <source>
        <strain evidence="2 3">RO10H11247</strain>
    </source>
</reference>
<organism evidence="2 3">
    <name type="scientific">Puccinia sorghi</name>
    <dbReference type="NCBI Taxonomy" id="27349"/>
    <lineage>
        <taxon>Eukaryota</taxon>
        <taxon>Fungi</taxon>
        <taxon>Dikarya</taxon>
        <taxon>Basidiomycota</taxon>
        <taxon>Pucciniomycotina</taxon>
        <taxon>Pucciniomycetes</taxon>
        <taxon>Pucciniales</taxon>
        <taxon>Pucciniaceae</taxon>
        <taxon>Puccinia</taxon>
    </lineage>
</organism>
<dbReference type="Proteomes" id="UP000037035">
    <property type="component" value="Unassembled WGS sequence"/>
</dbReference>
<evidence type="ECO:0000313" key="2">
    <source>
        <dbReference type="EMBL" id="KNZ51666.1"/>
    </source>
</evidence>
<feature type="compositionally biased region" description="Polar residues" evidence="1">
    <location>
        <begin position="29"/>
        <end position="42"/>
    </location>
</feature>
<gene>
    <name evidence="2" type="ORF">VP01_386g10</name>
</gene>
<proteinExistence type="predicted"/>
<dbReference type="AlphaFoldDB" id="A0A0L6USY4"/>
<dbReference type="EMBL" id="LAVV01008912">
    <property type="protein sequence ID" value="KNZ51666.1"/>
    <property type="molecule type" value="Genomic_DNA"/>
</dbReference>
<accession>A0A0L6USY4</accession>
<keyword evidence="3" id="KW-1185">Reference proteome</keyword>
<sequence length="185" mass="21047">MKPRNKSTGYPSEQEFSASLVDIKLPKGAQTTRGCPSASPTKKNLKTKPFKPSQFEHIQPKCQMETVDSKSFTGLWDMAQSEFYLNQGFLYEIDKVAERINFYKAGPCDISHWMSMPTMGHLMEESKLLPINHPNNNPPIFLGLTETPHFVVLKMKDENSFPAAQLEKNWEHIATTEATQWKIGI</sequence>
<evidence type="ECO:0000313" key="3">
    <source>
        <dbReference type="Proteomes" id="UP000037035"/>
    </source>
</evidence>
<comment type="caution">
    <text evidence="2">The sequence shown here is derived from an EMBL/GenBank/DDBJ whole genome shotgun (WGS) entry which is preliminary data.</text>
</comment>
<dbReference type="VEuPathDB" id="FungiDB:VP01_386g10"/>
<name>A0A0L6USY4_9BASI</name>